<evidence type="ECO:0008006" key="4">
    <source>
        <dbReference type="Google" id="ProtNLM"/>
    </source>
</evidence>
<dbReference type="AlphaFoldDB" id="A0A2J6RPT7"/>
<dbReference type="OrthoDB" id="3519642at2759"/>
<proteinExistence type="predicted"/>
<reference evidence="2 3" key="1">
    <citation type="submission" date="2016-04" db="EMBL/GenBank/DDBJ databases">
        <title>A degradative enzymes factory behind the ericoid mycorrhizal symbiosis.</title>
        <authorList>
            <consortium name="DOE Joint Genome Institute"/>
            <person name="Martino E."/>
            <person name="Morin E."/>
            <person name="Grelet G."/>
            <person name="Kuo A."/>
            <person name="Kohler A."/>
            <person name="Daghino S."/>
            <person name="Barry K."/>
            <person name="Choi C."/>
            <person name="Cichocki N."/>
            <person name="Clum A."/>
            <person name="Copeland A."/>
            <person name="Hainaut M."/>
            <person name="Haridas S."/>
            <person name="Labutti K."/>
            <person name="Lindquist E."/>
            <person name="Lipzen A."/>
            <person name="Khouja H.-R."/>
            <person name="Murat C."/>
            <person name="Ohm R."/>
            <person name="Olson A."/>
            <person name="Spatafora J."/>
            <person name="Veneault-Fourrey C."/>
            <person name="Henrissat B."/>
            <person name="Grigoriev I."/>
            <person name="Martin F."/>
            <person name="Perotto S."/>
        </authorList>
    </citation>
    <scope>NUCLEOTIDE SEQUENCE [LARGE SCALE GENOMIC DNA]</scope>
    <source>
        <strain evidence="2 3">F</strain>
    </source>
</reference>
<dbReference type="EMBL" id="KZ613945">
    <property type="protein sequence ID" value="PMD40526.1"/>
    <property type="molecule type" value="Genomic_DNA"/>
</dbReference>
<gene>
    <name evidence="2" type="ORF">L207DRAFT_582716</name>
</gene>
<name>A0A2J6RPT7_HYAVF</name>
<feature type="region of interest" description="Disordered" evidence="1">
    <location>
        <begin position="26"/>
        <end position="48"/>
    </location>
</feature>
<dbReference type="InterPro" id="IPR036047">
    <property type="entry name" value="F-box-like_dom_sf"/>
</dbReference>
<dbReference type="InterPro" id="IPR032675">
    <property type="entry name" value="LRR_dom_sf"/>
</dbReference>
<organism evidence="2 3">
    <name type="scientific">Hyaloscypha variabilis (strain UAMH 11265 / GT02V1 / F)</name>
    <name type="common">Meliniomyces variabilis</name>
    <dbReference type="NCBI Taxonomy" id="1149755"/>
    <lineage>
        <taxon>Eukaryota</taxon>
        <taxon>Fungi</taxon>
        <taxon>Dikarya</taxon>
        <taxon>Ascomycota</taxon>
        <taxon>Pezizomycotina</taxon>
        <taxon>Leotiomycetes</taxon>
        <taxon>Helotiales</taxon>
        <taxon>Hyaloscyphaceae</taxon>
        <taxon>Hyaloscypha</taxon>
        <taxon>Hyaloscypha variabilis</taxon>
    </lineage>
</organism>
<dbReference type="SUPFAM" id="SSF81383">
    <property type="entry name" value="F-box domain"/>
    <property type="match status" value="1"/>
</dbReference>
<evidence type="ECO:0000313" key="2">
    <source>
        <dbReference type="EMBL" id="PMD40526.1"/>
    </source>
</evidence>
<sequence>MDTEYQFRSARFSGTSSRYFRFVPLTPDTESSPSTMDRRPPITGPISSSGHFWRPAPEFCLRSTIREQGAFTVNNFLQLTPDVNCAQIIANPETWEPETLASAENTFLKLICPRDGYGISEPSLPTETTSGPPTVSPIGKLPPELQIMIFQALSSQEVKAFRHTSRSWATAGMDHLFRGHFFVRPKDGVLPWIDSLDNLYNLEALCQHPYYSQNIKSITFFKSPMSRKMFSIYLLHQKRGMTRSEWESAIYGFCSSAQGHSERSKLEELFPVLSNLSRIDIMPISGKNKLDRKSFFIYDDADSYKTLRKKLHKCMYAFARRRCTAILLAANQLRHSLTSLSVTYLPVECFWGSEALSTSHAAPAWLPLPYDILEANEATRKTMSKVENLTFHLAFNPTIRTVDSNYNFGFLTRAIGGYLECFQNLRRLDLGMALEESSQHCSFMVKFQRALSKITFPHLVDLRFSYCSLRQHDILPFILNHSATLKYLGIGPGSCVPRDEDHDTEKFLTTIRDRCKSLEKFSFIPLKDFKSERIHKLYNIIVLPSGSWKWEPVPEDNTKPIKLAKLIEYFVLGRCPWPIIRDTGFDQWPPRPKFLGTHEQFLAMSEKDLEHYFERGWEAVVGTYGLGAWWDSELELDFDLEEEAHPEVEQMSDLISLSHLLAMEYTKSG</sequence>
<dbReference type="Gene3D" id="3.80.10.10">
    <property type="entry name" value="Ribonuclease Inhibitor"/>
    <property type="match status" value="1"/>
</dbReference>
<keyword evidence="3" id="KW-1185">Reference proteome</keyword>
<protein>
    <recommendedName>
        <fullName evidence="4">F-box domain-containing protein</fullName>
    </recommendedName>
</protein>
<accession>A0A2J6RPT7</accession>
<evidence type="ECO:0000313" key="3">
    <source>
        <dbReference type="Proteomes" id="UP000235786"/>
    </source>
</evidence>
<dbReference type="Proteomes" id="UP000235786">
    <property type="component" value="Unassembled WGS sequence"/>
</dbReference>
<evidence type="ECO:0000256" key="1">
    <source>
        <dbReference type="SAM" id="MobiDB-lite"/>
    </source>
</evidence>